<feature type="transmembrane region" description="Helical" evidence="2">
    <location>
        <begin position="87"/>
        <end position="106"/>
    </location>
</feature>
<feature type="compositionally biased region" description="Basic and acidic residues" evidence="1">
    <location>
        <begin position="22"/>
        <end position="59"/>
    </location>
</feature>
<comment type="caution">
    <text evidence="3">The sequence shown here is derived from an EMBL/GenBank/DDBJ whole genome shotgun (WGS) entry which is preliminary data.</text>
</comment>
<dbReference type="AlphaFoldDB" id="A0A8J3Y3Q9"/>
<keyword evidence="2" id="KW-1133">Transmembrane helix</keyword>
<evidence type="ECO:0000313" key="4">
    <source>
        <dbReference type="Proteomes" id="UP000652013"/>
    </source>
</evidence>
<sequence length="190" mass="19723">MRLRETNDDRGVSGRAASDTTVTDRIHASAVKDAERAERAADRAEAKADRAETRAETRPDTTPTTDSPERAGVRTAPPAPAGPRPRASLLATLSLITGVAAALLVLTGTLAGYGVGLGALALVLAIAGISATGRRHVAGKTDALIGLVLGLGAVVLGVFVLTDSVSWLTMDTPAVTNLREWLDTRFNSIF</sequence>
<proteinExistence type="predicted"/>
<accession>A0A8J3Y3Q9</accession>
<name>A0A8J3Y3Q9_9ACTN</name>
<keyword evidence="2" id="KW-0472">Membrane</keyword>
<organism evidence="3 4">
    <name type="scientific">Spirilliplanes yamanashiensis</name>
    <dbReference type="NCBI Taxonomy" id="42233"/>
    <lineage>
        <taxon>Bacteria</taxon>
        <taxon>Bacillati</taxon>
        <taxon>Actinomycetota</taxon>
        <taxon>Actinomycetes</taxon>
        <taxon>Micromonosporales</taxon>
        <taxon>Micromonosporaceae</taxon>
        <taxon>Spirilliplanes</taxon>
    </lineage>
</organism>
<protein>
    <recommendedName>
        <fullName evidence="5">Thrombospondin</fullName>
    </recommendedName>
</protein>
<feature type="region of interest" description="Disordered" evidence="1">
    <location>
        <begin position="1"/>
        <end position="84"/>
    </location>
</feature>
<feature type="compositionally biased region" description="Basic and acidic residues" evidence="1">
    <location>
        <begin position="1"/>
        <end position="12"/>
    </location>
</feature>
<gene>
    <name evidence="3" type="ORF">Sya03_04800</name>
</gene>
<evidence type="ECO:0000313" key="3">
    <source>
        <dbReference type="EMBL" id="GIJ01128.1"/>
    </source>
</evidence>
<feature type="transmembrane region" description="Helical" evidence="2">
    <location>
        <begin position="112"/>
        <end position="131"/>
    </location>
</feature>
<reference evidence="3" key="1">
    <citation type="submission" date="2021-01" db="EMBL/GenBank/DDBJ databases">
        <title>Whole genome shotgun sequence of Spirilliplanes yamanashiensis NBRC 15828.</title>
        <authorList>
            <person name="Komaki H."/>
            <person name="Tamura T."/>
        </authorList>
    </citation>
    <scope>NUCLEOTIDE SEQUENCE</scope>
    <source>
        <strain evidence="3">NBRC 15828</strain>
    </source>
</reference>
<evidence type="ECO:0008006" key="5">
    <source>
        <dbReference type="Google" id="ProtNLM"/>
    </source>
</evidence>
<evidence type="ECO:0000256" key="1">
    <source>
        <dbReference type="SAM" id="MobiDB-lite"/>
    </source>
</evidence>
<feature type="transmembrane region" description="Helical" evidence="2">
    <location>
        <begin position="143"/>
        <end position="162"/>
    </location>
</feature>
<dbReference type="Proteomes" id="UP000652013">
    <property type="component" value="Unassembled WGS sequence"/>
</dbReference>
<evidence type="ECO:0000256" key="2">
    <source>
        <dbReference type="SAM" id="Phobius"/>
    </source>
</evidence>
<keyword evidence="2" id="KW-0812">Transmembrane</keyword>
<keyword evidence="4" id="KW-1185">Reference proteome</keyword>
<dbReference type="RefSeq" id="WP_203936465.1">
    <property type="nucleotide sequence ID" value="NZ_BAAAGJ010000005.1"/>
</dbReference>
<dbReference type="EMBL" id="BOOY01000003">
    <property type="protein sequence ID" value="GIJ01128.1"/>
    <property type="molecule type" value="Genomic_DNA"/>
</dbReference>